<dbReference type="SUPFAM" id="SSF53335">
    <property type="entry name" value="S-adenosyl-L-methionine-dependent methyltransferases"/>
    <property type="match status" value="1"/>
</dbReference>
<dbReference type="PROSITE" id="PS51683">
    <property type="entry name" value="SAM_OMT_II"/>
    <property type="match status" value="1"/>
</dbReference>
<dbReference type="InterPro" id="IPR016461">
    <property type="entry name" value="COMT-like"/>
</dbReference>
<dbReference type="PIRSF" id="PIRSF005739">
    <property type="entry name" value="O-mtase"/>
    <property type="match status" value="1"/>
</dbReference>
<dbReference type="InterPro" id="IPR012967">
    <property type="entry name" value="COMT_dimerisation"/>
</dbReference>
<feature type="domain" description="O-methyltransferase dimerisation" evidence="6">
    <location>
        <begin position="59"/>
        <end position="142"/>
    </location>
</feature>
<gene>
    <name evidence="7" type="ORF">BQ4739_LOCUS2798</name>
</gene>
<dbReference type="STRING" id="3088.A0A383VB67"/>
<dbReference type="Gene3D" id="1.10.10.10">
    <property type="entry name" value="Winged helix-like DNA-binding domain superfamily/Winged helix DNA-binding domain"/>
    <property type="match status" value="1"/>
</dbReference>
<dbReference type="InterPro" id="IPR029063">
    <property type="entry name" value="SAM-dependent_MTases_sf"/>
</dbReference>
<feature type="active site" description="Proton acceptor" evidence="4">
    <location>
        <position position="307"/>
    </location>
</feature>
<dbReference type="GO" id="GO:0046983">
    <property type="term" value="F:protein dimerization activity"/>
    <property type="evidence" value="ECO:0007669"/>
    <property type="project" value="InterPro"/>
</dbReference>
<protein>
    <recommendedName>
        <fullName evidence="9">O-methyltransferase domain-containing protein</fullName>
    </recommendedName>
</protein>
<dbReference type="GO" id="GO:0032259">
    <property type="term" value="P:methylation"/>
    <property type="evidence" value="ECO:0007669"/>
    <property type="project" value="UniProtKB-KW"/>
</dbReference>
<evidence type="ECO:0000256" key="2">
    <source>
        <dbReference type="ARBA" id="ARBA00022679"/>
    </source>
</evidence>
<dbReference type="AlphaFoldDB" id="A0A383VB67"/>
<dbReference type="GO" id="GO:0008171">
    <property type="term" value="F:O-methyltransferase activity"/>
    <property type="evidence" value="ECO:0007669"/>
    <property type="project" value="InterPro"/>
</dbReference>
<accession>A0A383VB67</accession>
<evidence type="ECO:0000259" key="5">
    <source>
        <dbReference type="Pfam" id="PF00891"/>
    </source>
</evidence>
<evidence type="ECO:0000256" key="3">
    <source>
        <dbReference type="ARBA" id="ARBA00022691"/>
    </source>
</evidence>
<dbReference type="SUPFAM" id="SSF46785">
    <property type="entry name" value="Winged helix' DNA-binding domain"/>
    <property type="match status" value="1"/>
</dbReference>
<dbReference type="PANTHER" id="PTHR43712">
    <property type="entry name" value="PUTATIVE (AFU_ORTHOLOGUE AFUA_4G14580)-RELATED"/>
    <property type="match status" value="1"/>
</dbReference>
<keyword evidence="2" id="KW-0808">Transferase</keyword>
<keyword evidence="1" id="KW-0489">Methyltransferase</keyword>
<sequence length="403" mass="45127">MALLCSPMLIINRPKSAYWQDWNDSQKAPWIFWHIGAFWYRFQELLGNYVLPAPQRVCDMASAFFRSQVIITVNELGVPEALEAGPKTGQQLAQQLGVHRDYLERVLAVAERLKLVAVSYPQPGNEEAKLYSLTQLSAVLCESHPNSVKHMVGLFGDHFPAFAYLTEGVRSGQTPYKLYAKGLSHWEHMQQQPELYTRFNKAMTDFNNLCPIKSVFSAYDFGQFSRIVDVGGGLGAFAAAALAQCPQLKGQLFDLPHVIKEAKQAWSSQRKPLLRRMSFSSGSFFEPGKVPAAASNSEVFTMRQILHDWSDADSVKILKQVRAAIGSFTGCKLVIVESVLASKLMRNTHTPRVTGDVHMMVQYGDARERSEAQFEQLLAASGFRMSRLLPTKSLFFVLEAVPV</sequence>
<dbReference type="InterPro" id="IPR036390">
    <property type="entry name" value="WH_DNA-bd_sf"/>
</dbReference>
<keyword evidence="8" id="KW-1185">Reference proteome</keyword>
<evidence type="ECO:0000256" key="4">
    <source>
        <dbReference type="PIRSR" id="PIRSR005739-1"/>
    </source>
</evidence>
<evidence type="ECO:0000313" key="8">
    <source>
        <dbReference type="Proteomes" id="UP000256970"/>
    </source>
</evidence>
<dbReference type="InterPro" id="IPR036388">
    <property type="entry name" value="WH-like_DNA-bd_sf"/>
</dbReference>
<dbReference type="PANTHER" id="PTHR43712:SF2">
    <property type="entry name" value="O-METHYLTRANSFERASE CICE"/>
    <property type="match status" value="1"/>
</dbReference>
<reference evidence="7 8" key="1">
    <citation type="submission" date="2016-10" db="EMBL/GenBank/DDBJ databases">
        <authorList>
            <person name="Cai Z."/>
        </authorList>
    </citation>
    <scope>NUCLEOTIDE SEQUENCE [LARGE SCALE GENOMIC DNA]</scope>
</reference>
<evidence type="ECO:0000256" key="1">
    <source>
        <dbReference type="ARBA" id="ARBA00022603"/>
    </source>
</evidence>
<proteinExistence type="predicted"/>
<dbReference type="Pfam" id="PF08100">
    <property type="entry name" value="Dimerisation"/>
    <property type="match status" value="1"/>
</dbReference>
<evidence type="ECO:0000313" key="7">
    <source>
        <dbReference type="EMBL" id="SZX62193.1"/>
    </source>
</evidence>
<dbReference type="Gene3D" id="3.40.50.150">
    <property type="entry name" value="Vaccinia Virus protein VP39"/>
    <property type="match status" value="1"/>
</dbReference>
<feature type="domain" description="O-methyltransferase C-terminal" evidence="5">
    <location>
        <begin position="162"/>
        <end position="384"/>
    </location>
</feature>
<dbReference type="EMBL" id="FNXT01000212">
    <property type="protein sequence ID" value="SZX62193.1"/>
    <property type="molecule type" value="Genomic_DNA"/>
</dbReference>
<dbReference type="Pfam" id="PF00891">
    <property type="entry name" value="Methyltransf_2"/>
    <property type="match status" value="1"/>
</dbReference>
<dbReference type="InterPro" id="IPR001077">
    <property type="entry name" value="COMT_C"/>
</dbReference>
<organism evidence="7 8">
    <name type="scientific">Tetradesmus obliquus</name>
    <name type="common">Green alga</name>
    <name type="synonym">Acutodesmus obliquus</name>
    <dbReference type="NCBI Taxonomy" id="3088"/>
    <lineage>
        <taxon>Eukaryota</taxon>
        <taxon>Viridiplantae</taxon>
        <taxon>Chlorophyta</taxon>
        <taxon>core chlorophytes</taxon>
        <taxon>Chlorophyceae</taxon>
        <taxon>CS clade</taxon>
        <taxon>Sphaeropleales</taxon>
        <taxon>Scenedesmaceae</taxon>
        <taxon>Tetradesmus</taxon>
    </lineage>
</organism>
<name>A0A383VB67_TETOB</name>
<evidence type="ECO:0008006" key="9">
    <source>
        <dbReference type="Google" id="ProtNLM"/>
    </source>
</evidence>
<keyword evidence="3" id="KW-0949">S-adenosyl-L-methionine</keyword>
<evidence type="ECO:0000259" key="6">
    <source>
        <dbReference type="Pfam" id="PF08100"/>
    </source>
</evidence>
<dbReference type="Proteomes" id="UP000256970">
    <property type="component" value="Unassembled WGS sequence"/>
</dbReference>